<evidence type="ECO:0000256" key="1">
    <source>
        <dbReference type="SAM" id="MobiDB-lite"/>
    </source>
</evidence>
<accession>A0AA36EZP8</accession>
<proteinExistence type="predicted"/>
<feature type="compositionally biased region" description="Basic and acidic residues" evidence="1">
    <location>
        <begin position="11"/>
        <end position="25"/>
    </location>
</feature>
<evidence type="ECO:0000313" key="3">
    <source>
        <dbReference type="Proteomes" id="UP001162480"/>
    </source>
</evidence>
<dbReference type="EMBL" id="OX597816">
    <property type="protein sequence ID" value="CAI9719209.1"/>
    <property type="molecule type" value="Genomic_DNA"/>
</dbReference>
<gene>
    <name evidence="2" type="ORF">OCTVUL_1B001911</name>
</gene>
<reference evidence="2" key="1">
    <citation type="submission" date="2023-08" db="EMBL/GenBank/DDBJ databases">
        <authorList>
            <person name="Alioto T."/>
            <person name="Alioto T."/>
            <person name="Gomez Garrido J."/>
        </authorList>
    </citation>
    <scope>NUCLEOTIDE SEQUENCE</scope>
</reference>
<sequence>MKMQCPNHKSPQNEKGVERDQHETEIGAPIEAIKDRDGKSDMECTSDAEEVEPRKDRTKASRHFRADLRSH</sequence>
<protein>
    <submittedName>
        <fullName evidence="2">Uncharacterized protein</fullName>
    </submittedName>
</protein>
<name>A0AA36EZP8_OCTVU</name>
<organism evidence="2 3">
    <name type="scientific">Octopus vulgaris</name>
    <name type="common">Common octopus</name>
    <dbReference type="NCBI Taxonomy" id="6645"/>
    <lineage>
        <taxon>Eukaryota</taxon>
        <taxon>Metazoa</taxon>
        <taxon>Spiralia</taxon>
        <taxon>Lophotrochozoa</taxon>
        <taxon>Mollusca</taxon>
        <taxon>Cephalopoda</taxon>
        <taxon>Coleoidea</taxon>
        <taxon>Octopodiformes</taxon>
        <taxon>Octopoda</taxon>
        <taxon>Incirrata</taxon>
        <taxon>Octopodidae</taxon>
        <taxon>Octopus</taxon>
    </lineage>
</organism>
<dbReference type="AlphaFoldDB" id="A0AA36EZP8"/>
<feature type="compositionally biased region" description="Basic and acidic residues" evidence="1">
    <location>
        <begin position="32"/>
        <end position="42"/>
    </location>
</feature>
<dbReference type="Proteomes" id="UP001162480">
    <property type="component" value="Chromosome 3"/>
</dbReference>
<feature type="compositionally biased region" description="Basic and acidic residues" evidence="1">
    <location>
        <begin position="51"/>
        <end position="71"/>
    </location>
</feature>
<keyword evidence="3" id="KW-1185">Reference proteome</keyword>
<feature type="region of interest" description="Disordered" evidence="1">
    <location>
        <begin position="1"/>
        <end position="71"/>
    </location>
</feature>
<evidence type="ECO:0000313" key="2">
    <source>
        <dbReference type="EMBL" id="CAI9719209.1"/>
    </source>
</evidence>